<protein>
    <recommendedName>
        <fullName evidence="3">Gliding motility-associated protein GldM N-terminal domain-containing protein</fullName>
    </recommendedName>
</protein>
<evidence type="ECO:0000313" key="1">
    <source>
        <dbReference type="EMBL" id="GGF14111.1"/>
    </source>
</evidence>
<reference evidence="2" key="1">
    <citation type="journal article" date="2019" name="Int. J. Syst. Evol. Microbiol.">
        <title>The Global Catalogue of Microorganisms (GCM) 10K type strain sequencing project: providing services to taxonomists for standard genome sequencing and annotation.</title>
        <authorList>
            <consortium name="The Broad Institute Genomics Platform"/>
            <consortium name="The Broad Institute Genome Sequencing Center for Infectious Disease"/>
            <person name="Wu L."/>
            <person name="Ma J."/>
        </authorList>
    </citation>
    <scope>NUCLEOTIDE SEQUENCE [LARGE SCALE GENOMIC DNA]</scope>
    <source>
        <strain evidence="2">CGMCC 1.16060</strain>
    </source>
</reference>
<name>A0ABQ1UCK2_9FLAO</name>
<dbReference type="EMBL" id="BMKP01000005">
    <property type="protein sequence ID" value="GGF14111.1"/>
    <property type="molecule type" value="Genomic_DNA"/>
</dbReference>
<keyword evidence="2" id="KW-1185">Reference proteome</keyword>
<dbReference type="Proteomes" id="UP000655016">
    <property type="component" value="Unassembled WGS sequence"/>
</dbReference>
<proteinExistence type="predicted"/>
<evidence type="ECO:0000313" key="2">
    <source>
        <dbReference type="Proteomes" id="UP000655016"/>
    </source>
</evidence>
<evidence type="ECO:0008006" key="3">
    <source>
        <dbReference type="Google" id="ProtNLM"/>
    </source>
</evidence>
<gene>
    <name evidence="1" type="ORF">GCM10011518_24180</name>
</gene>
<organism evidence="1 2">
    <name type="scientific">Flavobacterium limi</name>
    <dbReference type="NCBI Taxonomy" id="2045105"/>
    <lineage>
        <taxon>Bacteria</taxon>
        <taxon>Pseudomonadati</taxon>
        <taxon>Bacteroidota</taxon>
        <taxon>Flavobacteriia</taxon>
        <taxon>Flavobacteriales</taxon>
        <taxon>Flavobacteriaceae</taxon>
        <taxon>Flavobacterium</taxon>
    </lineage>
</organism>
<accession>A0ABQ1UCK2</accession>
<sequence>MNGSAKLKISLALVIILFISCEKRNNNLSRTLLLEQSEKLITANQRDLNGLLSQIAKENLDQKKGTSVEYQKISKLYNELEKIEFDIKKSNRKQFEEIVSQQNIKFKDDYAFKSKFLTPIKVEDLQQLDDEVFKFYVVSKISEFYLYSAGDIFVQRDHVNQAEL</sequence>
<dbReference type="PROSITE" id="PS51257">
    <property type="entry name" value="PROKAR_LIPOPROTEIN"/>
    <property type="match status" value="1"/>
</dbReference>
<comment type="caution">
    <text evidence="1">The sequence shown here is derived from an EMBL/GenBank/DDBJ whole genome shotgun (WGS) entry which is preliminary data.</text>
</comment>